<gene>
    <name evidence="2" type="ORF">ARHIZOSPH14_18030</name>
</gene>
<feature type="transmembrane region" description="Helical" evidence="1">
    <location>
        <begin position="12"/>
        <end position="37"/>
    </location>
</feature>
<dbReference type="InterPro" id="IPR018723">
    <property type="entry name" value="DUF2254_membrane"/>
</dbReference>
<evidence type="ECO:0000256" key="1">
    <source>
        <dbReference type="SAM" id="Phobius"/>
    </source>
</evidence>
<evidence type="ECO:0000313" key="3">
    <source>
        <dbReference type="Proteomes" id="UP001144396"/>
    </source>
</evidence>
<reference evidence="2" key="1">
    <citation type="submission" date="2022-12" db="EMBL/GenBank/DDBJ databases">
        <title>Reference genome sequencing for broad-spectrum identification of bacterial and archaeal isolates by mass spectrometry.</title>
        <authorList>
            <person name="Sekiguchi Y."/>
            <person name="Tourlousse D.M."/>
        </authorList>
    </citation>
    <scope>NUCLEOTIDE SEQUENCE</scope>
    <source>
        <strain evidence="2">14</strain>
    </source>
</reference>
<feature type="transmembrane region" description="Helical" evidence="1">
    <location>
        <begin position="63"/>
        <end position="87"/>
    </location>
</feature>
<evidence type="ECO:0008006" key="4">
    <source>
        <dbReference type="Google" id="ProtNLM"/>
    </source>
</evidence>
<dbReference type="Pfam" id="PF10011">
    <property type="entry name" value="DUF2254"/>
    <property type="match status" value="1"/>
</dbReference>
<keyword evidence="3" id="KW-1185">Reference proteome</keyword>
<feature type="transmembrane region" description="Helical" evidence="1">
    <location>
        <begin position="108"/>
        <end position="129"/>
    </location>
</feature>
<keyword evidence="1" id="KW-1133">Transmembrane helix</keyword>
<name>A0A9W6CX07_9MICO</name>
<keyword evidence="1" id="KW-0812">Transmembrane</keyword>
<evidence type="ECO:0000313" key="2">
    <source>
        <dbReference type="EMBL" id="GLI27561.1"/>
    </source>
</evidence>
<comment type="caution">
    <text evidence="2">The sequence shown here is derived from an EMBL/GenBank/DDBJ whole genome shotgun (WGS) entry which is preliminary data.</text>
</comment>
<dbReference type="EMBL" id="BSDP01000001">
    <property type="protein sequence ID" value="GLI27561.1"/>
    <property type="molecule type" value="Genomic_DNA"/>
</dbReference>
<proteinExistence type="predicted"/>
<dbReference type="AlphaFoldDB" id="A0A9W6CX07"/>
<feature type="transmembrane region" description="Helical" evidence="1">
    <location>
        <begin position="141"/>
        <end position="165"/>
    </location>
</feature>
<keyword evidence="1" id="KW-0472">Membrane</keyword>
<protein>
    <recommendedName>
        <fullName evidence="4">DUF2254 domain-containing protein</fullName>
    </recommendedName>
</protein>
<organism evidence="2 3">
    <name type="scientific">Agromyces rhizosphaerae</name>
    <dbReference type="NCBI Taxonomy" id="88374"/>
    <lineage>
        <taxon>Bacteria</taxon>
        <taxon>Bacillati</taxon>
        <taxon>Actinomycetota</taxon>
        <taxon>Actinomycetes</taxon>
        <taxon>Micrococcales</taxon>
        <taxon>Microbacteriaceae</taxon>
        <taxon>Agromyces</taxon>
    </lineage>
</organism>
<sequence>MLRRWAAFTDAFGTRLWPVPTVAVVAAVVAGLAIPAIDRAVDPDLPAALEAVLFGGGTDSARAVLSAIAGSLITATSLTFSLTVVALQLASSQASPRVLRLFAQDRMVHGTLALFLATFAYALTVLRTVDDANGDPFIPRIAVTLASVLTFASVIVLVFFLAHLARQLRVETIMRDVHRETQRTIDLLEATELDGVGAAPERPSTATTVPARRSGFLTGVDRHALIEAAERFDIVIAERRAIGSSVIEGTPLADWWPRSMVSEGRADAPERDPSEIADAVVAAHDTGYERTAAQDIGFGLRQLVDIAARALSPGVNDPTTAVHALSHLSALLCAIARLDPEPAALVDEHGVPRLVHRTHDFTDLLEVALEQPRRYGAGDPVVAARMFQLLHDVALQTGAGERGEAVREQAARLVASVAAHDYDDVERARFAAAARAVDEALSAAPAASA</sequence>
<dbReference type="Proteomes" id="UP001144396">
    <property type="component" value="Unassembled WGS sequence"/>
</dbReference>
<accession>A0A9W6CX07</accession>